<gene>
    <name evidence="3" type="ORF">DFP79_0094</name>
</gene>
<dbReference type="OrthoDB" id="12860at2"/>
<keyword evidence="1" id="KW-0963">Cytoplasm</keyword>
<evidence type="ECO:0000256" key="1">
    <source>
        <dbReference type="PIRNR" id="PIRNR028103"/>
    </source>
</evidence>
<dbReference type="GO" id="GO:0006355">
    <property type="term" value="P:regulation of DNA-templated transcription"/>
    <property type="evidence" value="ECO:0007669"/>
    <property type="project" value="UniProtKB-UniRule"/>
</dbReference>
<dbReference type="Pfam" id="PF13740">
    <property type="entry name" value="ACT_6"/>
    <property type="match status" value="1"/>
</dbReference>
<protein>
    <recommendedName>
        <fullName evidence="1">Glycine cleavage system transcriptional repressor</fullName>
    </recommendedName>
</protein>
<dbReference type="RefSeq" id="WP_133501900.1">
    <property type="nucleotide sequence ID" value="NZ_SNXC01000001.1"/>
</dbReference>
<comment type="caution">
    <text evidence="3">The sequence shown here is derived from an EMBL/GenBank/DDBJ whole genome shotgun (WGS) entry which is preliminary data.</text>
</comment>
<evidence type="ECO:0000313" key="4">
    <source>
        <dbReference type="Proteomes" id="UP000294656"/>
    </source>
</evidence>
<keyword evidence="1" id="KW-0804">Transcription</keyword>
<dbReference type="SUPFAM" id="SSF55021">
    <property type="entry name" value="ACT-like"/>
    <property type="match status" value="2"/>
</dbReference>
<dbReference type="PROSITE" id="PS51671">
    <property type="entry name" value="ACT"/>
    <property type="match status" value="2"/>
</dbReference>
<accession>A0A4R6MJS1</accession>
<dbReference type="InterPro" id="IPR050990">
    <property type="entry name" value="UPF0237/GcvR_regulator"/>
</dbReference>
<proteinExistence type="predicted"/>
<evidence type="ECO:0000259" key="2">
    <source>
        <dbReference type="PROSITE" id="PS51671"/>
    </source>
</evidence>
<keyword evidence="1" id="KW-0678">Repressor</keyword>
<comment type="subcellular location">
    <subcellularLocation>
        <location evidence="1">Cytoplasm</location>
    </subcellularLocation>
</comment>
<dbReference type="GO" id="GO:0005737">
    <property type="term" value="C:cytoplasm"/>
    <property type="evidence" value="ECO:0007669"/>
    <property type="project" value="UniProtKB-SubCell"/>
</dbReference>
<dbReference type="AlphaFoldDB" id="A0A4R6MJS1"/>
<sequence length="167" mass="18360">MSQTLVLTVIGEDRPGLVEMLSNVVQQNNASWKESRMAHLADKFAGIVTVDVEKKQESELVSALEDLEPLGLKVSVERATVVDRNLPEFSVRVIGNDRPGIVKEVAEALASLQVNVKELESFCEPAPMSSEMLFTANFLLALPQHLTESDLESAIEDISSDLIVERI</sequence>
<dbReference type="InterPro" id="IPR045865">
    <property type="entry name" value="ACT-like_dom_sf"/>
</dbReference>
<feature type="domain" description="ACT" evidence="2">
    <location>
        <begin position="6"/>
        <end position="81"/>
    </location>
</feature>
<dbReference type="Gene3D" id="3.30.70.260">
    <property type="match status" value="2"/>
</dbReference>
<name>A0A4R6MJS1_9GAMM</name>
<dbReference type="Proteomes" id="UP000294656">
    <property type="component" value="Unassembled WGS sequence"/>
</dbReference>
<dbReference type="InterPro" id="IPR016867">
    <property type="entry name" value="GcvR"/>
</dbReference>
<dbReference type="PANTHER" id="PTHR34875:SF6">
    <property type="entry name" value="UPF0237 PROTEIN MJ1558"/>
    <property type="match status" value="1"/>
</dbReference>
<reference evidence="3 4" key="1">
    <citation type="submission" date="2019-03" db="EMBL/GenBank/DDBJ databases">
        <title>Genomic Encyclopedia of Type Strains, Phase III (KMG-III): the genomes of soil and plant-associated and newly described type strains.</title>
        <authorList>
            <person name="Whitman W."/>
        </authorList>
    </citation>
    <scope>NUCLEOTIDE SEQUENCE [LARGE SCALE GENOMIC DNA]</scope>
    <source>
        <strain evidence="3 4">CECT 7378</strain>
    </source>
</reference>
<dbReference type="CDD" id="cd04869">
    <property type="entry name" value="ACT_GcvR_2"/>
    <property type="match status" value="1"/>
</dbReference>
<feature type="domain" description="ACT" evidence="2">
    <location>
        <begin position="90"/>
        <end position="167"/>
    </location>
</feature>
<organism evidence="3 4">
    <name type="scientific">Marinomonas balearica</name>
    <dbReference type="NCBI Taxonomy" id="491947"/>
    <lineage>
        <taxon>Bacteria</taxon>
        <taxon>Pseudomonadati</taxon>
        <taxon>Pseudomonadota</taxon>
        <taxon>Gammaproteobacteria</taxon>
        <taxon>Oceanospirillales</taxon>
        <taxon>Oceanospirillaceae</taxon>
        <taxon>Marinomonas</taxon>
    </lineage>
</organism>
<dbReference type="PANTHER" id="PTHR34875">
    <property type="entry name" value="UPF0237 PROTEIN MJ1558"/>
    <property type="match status" value="1"/>
</dbReference>
<dbReference type="EMBL" id="SNXC01000001">
    <property type="protein sequence ID" value="TDP01917.1"/>
    <property type="molecule type" value="Genomic_DNA"/>
</dbReference>
<dbReference type="PIRSF" id="PIRSF028103">
    <property type="entry name" value="GcvR"/>
    <property type="match status" value="1"/>
</dbReference>
<dbReference type="InterPro" id="IPR002912">
    <property type="entry name" value="ACT_dom"/>
</dbReference>
<evidence type="ECO:0000313" key="3">
    <source>
        <dbReference type="EMBL" id="TDP01917.1"/>
    </source>
</evidence>
<keyword evidence="4" id="KW-1185">Reference proteome</keyword>